<organism evidence="3 4">
    <name type="scientific">Pseudarthrobacter chlorophenolicus (strain ATCC 700700 / DSM 12829 / CIP 107037 / JCM 12360 / KCTC 9906 / NCIMB 13794 / A6)</name>
    <name type="common">Arthrobacter chlorophenolicus</name>
    <dbReference type="NCBI Taxonomy" id="452863"/>
    <lineage>
        <taxon>Bacteria</taxon>
        <taxon>Bacillati</taxon>
        <taxon>Actinomycetota</taxon>
        <taxon>Actinomycetes</taxon>
        <taxon>Micrococcales</taxon>
        <taxon>Micrococcaceae</taxon>
        <taxon>Pseudarthrobacter</taxon>
    </lineage>
</organism>
<dbReference type="PROSITE" id="PS00571">
    <property type="entry name" value="AMIDASES"/>
    <property type="match status" value="1"/>
</dbReference>
<dbReference type="InterPro" id="IPR036928">
    <property type="entry name" value="AS_sf"/>
</dbReference>
<evidence type="ECO:0000259" key="2">
    <source>
        <dbReference type="Pfam" id="PF01425"/>
    </source>
</evidence>
<dbReference type="Pfam" id="PF01425">
    <property type="entry name" value="Amidase"/>
    <property type="match status" value="1"/>
</dbReference>
<gene>
    <name evidence="3" type="ordered locus">Achl_1123</name>
</gene>
<dbReference type="EMBL" id="CP001341">
    <property type="protein sequence ID" value="ACL39114.1"/>
    <property type="molecule type" value="Genomic_DNA"/>
</dbReference>
<dbReference type="Proteomes" id="UP000002505">
    <property type="component" value="Chromosome"/>
</dbReference>
<evidence type="ECO:0000313" key="3">
    <source>
        <dbReference type="EMBL" id="ACL39114.1"/>
    </source>
</evidence>
<sequence length="472" mass="47565">MNGSLLAQLNSGFADATAIAEAVRTGRTSAATVLAEARARAGSAKGKDLNAFISEDWDSAERAAAALDARRAAGGTLGALAGIPFSVKDVIAVAGLPVTAASKAFATTMANTTAPAVQRLLDADAILVGKTNCPEFAFGMTCESPLLGRTGNPRYPDATPGGSSGGEAASVAAGISALGVGTDFGGSLRWPAQCVGIAALRPGIGALPGEGQVPGLDGNFGDDGVLPAVSPGMQGTFQTVGPLARSVRDLRAAYTVMAGAPAESLPTLREPTRVAWSDGRAFGPVRKEVTEVMVRLAAAIAAAGHTATEQPDLFADCLPTYNRLRELDPMVDHAAAVTGREDAITGANLQTIKNSLAASPGETARARLAADAARAGAIRQLEPVDIALLPVAGGPAARVDGTLEVDGEQLQGWEIMGPCRAVTLTGCPVVSLPVGLSDEGLPLSVQVVAPPGGELAALAFAELLEQLTADPG</sequence>
<dbReference type="GO" id="GO:0003824">
    <property type="term" value="F:catalytic activity"/>
    <property type="evidence" value="ECO:0007669"/>
    <property type="project" value="InterPro"/>
</dbReference>
<accession>B8HE79</accession>
<keyword evidence="4" id="KW-1185">Reference proteome</keyword>
<reference evidence="3" key="1">
    <citation type="submission" date="2009-01" db="EMBL/GenBank/DDBJ databases">
        <title>Complete sequence of chromosome of Arthrobacter chlorophenolicus A6.</title>
        <authorList>
            <consortium name="US DOE Joint Genome Institute"/>
            <person name="Lucas S."/>
            <person name="Copeland A."/>
            <person name="Lapidus A."/>
            <person name="Glavina del Rio T."/>
            <person name="Tice H."/>
            <person name="Bruce D."/>
            <person name="Goodwin L."/>
            <person name="Pitluck S."/>
            <person name="Goltsman E."/>
            <person name="Clum A."/>
            <person name="Larimer F."/>
            <person name="Land M."/>
            <person name="Hauser L."/>
            <person name="Kyrpides N."/>
            <person name="Mikhailova N."/>
            <person name="Jansson J."/>
            <person name="Richardson P."/>
        </authorList>
    </citation>
    <scope>NUCLEOTIDE SEQUENCE [LARGE SCALE GENOMIC DNA]</scope>
    <source>
        <strain evidence="3">A6</strain>
    </source>
</reference>
<dbReference type="OrthoDB" id="182039at2"/>
<dbReference type="PANTHER" id="PTHR11895:SF7">
    <property type="entry name" value="GLUTAMYL-TRNA(GLN) AMIDOTRANSFERASE SUBUNIT A, MITOCHONDRIAL"/>
    <property type="match status" value="1"/>
</dbReference>
<dbReference type="PANTHER" id="PTHR11895">
    <property type="entry name" value="TRANSAMIDASE"/>
    <property type="match status" value="1"/>
</dbReference>
<dbReference type="HOGENOM" id="CLU_009600_0_4_11"/>
<dbReference type="InterPro" id="IPR000120">
    <property type="entry name" value="Amidase"/>
</dbReference>
<comment type="similarity">
    <text evidence="1">Belongs to the amidase family.</text>
</comment>
<dbReference type="Gene3D" id="3.90.1300.10">
    <property type="entry name" value="Amidase signature (AS) domain"/>
    <property type="match status" value="1"/>
</dbReference>
<dbReference type="RefSeq" id="WP_015936337.1">
    <property type="nucleotide sequence ID" value="NC_011886.1"/>
</dbReference>
<dbReference type="AlphaFoldDB" id="B8HE79"/>
<evidence type="ECO:0000313" key="4">
    <source>
        <dbReference type="Proteomes" id="UP000002505"/>
    </source>
</evidence>
<protein>
    <submittedName>
        <fullName evidence="3">Amidase</fullName>
    </submittedName>
</protein>
<proteinExistence type="inferred from homology"/>
<dbReference type="eggNOG" id="COG0154">
    <property type="taxonomic scope" value="Bacteria"/>
</dbReference>
<dbReference type="InterPro" id="IPR023631">
    <property type="entry name" value="Amidase_dom"/>
</dbReference>
<dbReference type="STRING" id="452863.Achl_1123"/>
<feature type="domain" description="Amidase" evidence="2">
    <location>
        <begin position="46"/>
        <end position="454"/>
    </location>
</feature>
<dbReference type="KEGG" id="ach:Achl_1123"/>
<dbReference type="SUPFAM" id="SSF75304">
    <property type="entry name" value="Amidase signature (AS) enzymes"/>
    <property type="match status" value="1"/>
</dbReference>
<dbReference type="InterPro" id="IPR020556">
    <property type="entry name" value="Amidase_CS"/>
</dbReference>
<name>B8HE79_PSECP</name>
<evidence type="ECO:0000256" key="1">
    <source>
        <dbReference type="ARBA" id="ARBA00009199"/>
    </source>
</evidence>